<dbReference type="AlphaFoldDB" id="A0A4Y1ZL45"/>
<dbReference type="Proteomes" id="UP000499080">
    <property type="component" value="Unassembled WGS sequence"/>
</dbReference>
<keyword evidence="4" id="KW-1185">Reference proteome</keyword>
<evidence type="ECO:0000313" key="1">
    <source>
        <dbReference type="EMBL" id="GBL55354.1"/>
    </source>
</evidence>
<accession>A0A4Y1ZL45</accession>
<sequence length="143" mass="15479">MLFREENVEISVAAEVGARRNCFFGPLSSHLANPHVADSHLANPHLANSHLANILYNDVALVAPRDLQAVGDASAVQKKNEALEQSQTSTFGCSRYLVPTEAVHSLLLTLRRTTSAQIAKKTCLKGFGNLVVGKDKGLSQRFP</sequence>
<protein>
    <submittedName>
        <fullName evidence="2">Uncharacterized protein</fullName>
    </submittedName>
</protein>
<gene>
    <name evidence="2" type="ORF">AVEN_218250_1</name>
    <name evidence="3" type="ORF">AVEN_237255_1</name>
    <name evidence="1" type="ORF">AVEN_89802_1</name>
</gene>
<comment type="caution">
    <text evidence="2">The sequence shown here is derived from an EMBL/GenBank/DDBJ whole genome shotgun (WGS) entry which is preliminary data.</text>
</comment>
<dbReference type="EMBL" id="BGPR01075429">
    <property type="protein sequence ID" value="GBL55354.1"/>
    <property type="molecule type" value="Genomic_DNA"/>
</dbReference>
<name>A0A4Y1ZL45_ARAVE</name>
<proteinExistence type="predicted"/>
<dbReference type="EMBL" id="BGPR01029049">
    <property type="protein sequence ID" value="GBO00608.1"/>
    <property type="molecule type" value="Genomic_DNA"/>
</dbReference>
<evidence type="ECO:0000313" key="3">
    <source>
        <dbReference type="EMBL" id="GBO00608.1"/>
    </source>
</evidence>
<dbReference type="EMBL" id="BGPR01075432">
    <property type="protein sequence ID" value="GBL55371.1"/>
    <property type="molecule type" value="Genomic_DNA"/>
</dbReference>
<evidence type="ECO:0000313" key="4">
    <source>
        <dbReference type="Proteomes" id="UP000499080"/>
    </source>
</evidence>
<organism evidence="2 4">
    <name type="scientific">Araneus ventricosus</name>
    <name type="common">Orbweaver spider</name>
    <name type="synonym">Epeira ventricosa</name>
    <dbReference type="NCBI Taxonomy" id="182803"/>
    <lineage>
        <taxon>Eukaryota</taxon>
        <taxon>Metazoa</taxon>
        <taxon>Ecdysozoa</taxon>
        <taxon>Arthropoda</taxon>
        <taxon>Chelicerata</taxon>
        <taxon>Arachnida</taxon>
        <taxon>Araneae</taxon>
        <taxon>Araneomorphae</taxon>
        <taxon>Entelegynae</taxon>
        <taxon>Araneoidea</taxon>
        <taxon>Araneidae</taxon>
        <taxon>Araneus</taxon>
    </lineage>
</organism>
<reference evidence="2 4" key="1">
    <citation type="journal article" date="2019" name="Sci. Rep.">
        <title>Orb-weaving spider Araneus ventricosus genome elucidates the spidroin gene catalogue.</title>
        <authorList>
            <person name="Kono N."/>
            <person name="Nakamura H."/>
            <person name="Ohtoshi R."/>
            <person name="Moran D.A.P."/>
            <person name="Shinohara A."/>
            <person name="Yoshida Y."/>
            <person name="Fujiwara M."/>
            <person name="Mori M."/>
            <person name="Tomita M."/>
            <person name="Arakawa K."/>
        </authorList>
    </citation>
    <scope>NUCLEOTIDE SEQUENCE [LARGE SCALE GENOMIC DNA]</scope>
</reference>
<evidence type="ECO:0000313" key="2">
    <source>
        <dbReference type="EMBL" id="GBL55371.1"/>
    </source>
</evidence>